<sequence length="529" mass="58559">MQILKGAKITKLRLGAMEGMKNVYLFIRPALNKPAISKLHKVSETTYGWNEVTLEEPFTVTGDEIFLAFNAELPAGLGLLFSKEQHANAGYVNDGQQWTDVSTLGIGAMYLQAEVEAGADIPQTDFAIEAVNLKKKFLQIGDTLEAEITISNYGIKPAPLPAICHTIEGGAPLKWEKDTLVEPGKTLKLNRQFLTDNMHEGYNKLNIWLDTDDRFKQNDSMLVQIPCYKTAYPRKTLIEHFTTLPCTNCPLGLKVLSKLTEGRKDYVWVAHHVGFEEDELTVKDSYYLLDPIGASGGVPAASFDRTVLPCSNSPKQPCIGIGYSATDLAVKKIQPGLDAAVHTPAFLSIDIENQYNEATRELITTVKGCRNKLLPLFYADNFLTVELVEEGVETKGCQVGSGAKVHSHVFRTALSKIKGDALQWNDDHFETTYRFTLPNQWNADKLRVVAFAHRSLDNAKTDIQVLNANDCWVTSAGTTGIKDASLATGNVTSREYYNLQGQRIARPAKGIYLEKVITANGSHTYKHVK</sequence>
<dbReference type="EMBL" id="AMCI01003644">
    <property type="protein sequence ID" value="EJW99824.1"/>
    <property type="molecule type" value="Genomic_DNA"/>
</dbReference>
<gene>
    <name evidence="1" type="ORF">EVA_12090</name>
</gene>
<comment type="caution">
    <text evidence="1">The sequence shown here is derived from an EMBL/GenBank/DDBJ whole genome shotgun (WGS) entry which is preliminary data.</text>
</comment>
<dbReference type="InterPro" id="IPR013783">
    <property type="entry name" value="Ig-like_fold"/>
</dbReference>
<dbReference type="InterPro" id="IPR021615">
    <property type="entry name" value="Omp28"/>
</dbReference>
<dbReference type="Gene3D" id="2.60.40.10">
    <property type="entry name" value="Immunoglobulins"/>
    <property type="match status" value="1"/>
</dbReference>
<proteinExistence type="predicted"/>
<organism evidence="1">
    <name type="scientific">gut metagenome</name>
    <dbReference type="NCBI Taxonomy" id="749906"/>
    <lineage>
        <taxon>unclassified sequences</taxon>
        <taxon>metagenomes</taxon>
        <taxon>organismal metagenomes</taxon>
    </lineage>
</organism>
<name>J9GJP1_9ZZZZ</name>
<reference evidence="1" key="1">
    <citation type="journal article" date="2012" name="PLoS ONE">
        <title>Gene sets for utilization of primary and secondary nutrition supplies in the distal gut of endangered iberian lynx.</title>
        <authorList>
            <person name="Alcaide M."/>
            <person name="Messina E."/>
            <person name="Richter M."/>
            <person name="Bargiela R."/>
            <person name="Peplies J."/>
            <person name="Huws S.A."/>
            <person name="Newbold C.J."/>
            <person name="Golyshin P.N."/>
            <person name="Simon M.A."/>
            <person name="Lopez G."/>
            <person name="Yakimov M.M."/>
            <person name="Ferrer M."/>
        </authorList>
    </citation>
    <scope>NUCLEOTIDE SEQUENCE</scope>
</reference>
<dbReference type="AlphaFoldDB" id="J9GJP1"/>
<protein>
    <submittedName>
        <fullName evidence="1">Uncharacterized protein</fullName>
    </submittedName>
</protein>
<evidence type="ECO:0000313" key="1">
    <source>
        <dbReference type="EMBL" id="EJW99824.1"/>
    </source>
</evidence>
<dbReference type="Pfam" id="PF11551">
    <property type="entry name" value="Omp28"/>
    <property type="match status" value="1"/>
</dbReference>
<accession>J9GJP1</accession>